<feature type="transmembrane region" description="Helical" evidence="1">
    <location>
        <begin position="129"/>
        <end position="152"/>
    </location>
</feature>
<dbReference type="EMBL" id="MK072383">
    <property type="protein sequence ID" value="AYV82613.1"/>
    <property type="molecule type" value="Genomic_DNA"/>
</dbReference>
<gene>
    <name evidence="2" type="ORF">Hyperionvirus1_192</name>
</gene>
<feature type="transmembrane region" description="Helical" evidence="1">
    <location>
        <begin position="12"/>
        <end position="31"/>
    </location>
</feature>
<keyword evidence="1" id="KW-0472">Membrane</keyword>
<proteinExistence type="predicted"/>
<evidence type="ECO:0000256" key="1">
    <source>
        <dbReference type="SAM" id="Phobius"/>
    </source>
</evidence>
<sequence>MCNNKCGTICCYIIIPTLFLILGAIAIALTWPNYNASFTQECAYGIKNVNKGCICRPLYGLDTNGTCTIKLKSWITAAVCQTFFGFVGAGFAYIGVYKFFIAQLVGTLLLFLILVVLKSPSDKPSTTKFCIQLVCITAVFAGWMTSLALMWLNRYDDGSGRPLEFMPNIN</sequence>
<reference evidence="2" key="1">
    <citation type="submission" date="2018-10" db="EMBL/GenBank/DDBJ databases">
        <title>Hidden diversity of soil giant viruses.</title>
        <authorList>
            <person name="Schulz F."/>
            <person name="Alteio L."/>
            <person name="Goudeau D."/>
            <person name="Ryan E.M."/>
            <person name="Malmstrom R.R."/>
            <person name="Blanchard J."/>
            <person name="Woyke T."/>
        </authorList>
    </citation>
    <scope>NUCLEOTIDE SEQUENCE</scope>
    <source>
        <strain evidence="2">HYV1</strain>
    </source>
</reference>
<accession>A0A3G5A9U7</accession>
<evidence type="ECO:0000313" key="2">
    <source>
        <dbReference type="EMBL" id="AYV82613.1"/>
    </source>
</evidence>
<feature type="transmembrane region" description="Helical" evidence="1">
    <location>
        <begin position="100"/>
        <end position="117"/>
    </location>
</feature>
<keyword evidence="1" id="KW-1133">Transmembrane helix</keyword>
<protein>
    <submittedName>
        <fullName evidence="2">Uncharacterized protein</fullName>
    </submittedName>
</protein>
<organism evidence="2">
    <name type="scientific">Hyperionvirus sp</name>
    <dbReference type="NCBI Taxonomy" id="2487770"/>
    <lineage>
        <taxon>Viruses</taxon>
        <taxon>Varidnaviria</taxon>
        <taxon>Bamfordvirae</taxon>
        <taxon>Nucleocytoviricota</taxon>
        <taxon>Megaviricetes</taxon>
        <taxon>Imitervirales</taxon>
        <taxon>Mimiviridae</taxon>
        <taxon>Klosneuvirinae</taxon>
    </lineage>
</organism>
<keyword evidence="1" id="KW-0812">Transmembrane</keyword>
<name>A0A3G5A9U7_9VIRU</name>